<keyword evidence="5" id="KW-0833">Ubl conjugation pathway</keyword>
<dbReference type="Pfam" id="PF00443">
    <property type="entry name" value="UCH"/>
    <property type="match status" value="1"/>
</dbReference>
<dbReference type="InterPro" id="IPR029346">
    <property type="entry name" value="USP_C"/>
</dbReference>
<sequence>MISAFLNNSAEIPDRIKTTSHKTNIIDRKVIKHNLQAITKKQDVGTIQSLLNSSSGTSNIVPTVKTIPFHPISHLSDQSSIKTNTVHQTPTNRIPISTSEVSYRGLKNLGATCYMNSILQVLFHLPLFRKYIFNIRVGDTEEDHNILLHLQRIFAMMQLSHYSVSTKNLARSFGWSNIETMMQQDVYEFCSVFLEKIDITIQKIPQNKKFSISSLFKGKYISTIRCRHVNFQTQTTNVINVCTLDVRGVSSLEESFLSFTSVEPLDGSNKYDTGTYGLQDADMFSKFTELPQILMLHLKRFDIDMETQQNSKIDSYFSFSKNIDLRKYLADQNNVDCSQYELFGVLVHAGTINSGHYTAFIRPTPNSPWHCFNDSEVNVVDEEKAIYENFGGPDLQTKKNKLHCAYMLIYIRIDSIDRIFSPVSDDEIPEPLKKFVKDNDQQIKLKKQIKEDENQRVIAHIIQVQDLEYLAEKTGRILFESSMTIDVKKSMTFDNIYDIVAVFLETHPIYLTIWLVHQNSLQFKLNKSLGKVEDVMNFAFDENNIKLFVEIDENESPNRSISQNKSHTDINSLSKSNQAQTSEIVIFVYSYFPSQRRPFRFTSTVSIQLDENVSDLFESVRDSYNIPHDVEMHCYIANNGGNTDLNPNRTPLIFIDNPEKTIGSLGLVDGSMIIIQPDPYQFIPEEGLGQHLEKTSTEAKVVKEDQAYSFIPDFMQAPPIDVSTYFEYLNNNRYIAVNTMKDPDAHVYLRFPETISVSMFKQFIADAFGIRYNENKDIMALYWKNSPIPIIPNIQSNDNINNNSSPNHNNPTSSKNINNNNLINHKSAIDKEENMKIGSILDPEINGIMVHIFKNTPIQTITSIRRIIAYIITQEGLMHTSLLLLNGNSNVANLLDIIKRNSSEFKMNQSIRVLQYKKGRSISMPLPPYMPISELRNPIRIEIIPKEQIDMPKKSFLMQVFQVKPGTKKPVDYLAPFLVFVRREDTFSAVKQRMKKYLRQRKIKDSKSRYFVCIGDNTIYLTDDFLMKQLISVNTPIYIEEIQKFSGNNERNGVKIYT</sequence>
<dbReference type="Gene3D" id="3.90.70.10">
    <property type="entry name" value="Cysteine proteinases"/>
    <property type="match status" value="1"/>
</dbReference>
<proteinExistence type="inferred from homology"/>
<comment type="catalytic activity">
    <reaction evidence="1">
        <text>Thiol-dependent hydrolysis of ester, thioester, amide, peptide and isopeptide bonds formed by the C-terminal Gly of ubiquitin (a 76-residue protein attached to proteins as an intracellular targeting signal).</text>
        <dbReference type="EC" id="3.4.19.12"/>
    </reaction>
</comment>
<dbReference type="InterPro" id="IPR018200">
    <property type="entry name" value="USP_CS"/>
</dbReference>
<dbReference type="PANTHER" id="PTHR24006:SF644">
    <property type="entry name" value="UBIQUITIN CARBOXYL-TERMINAL HYDROLASE 7"/>
    <property type="match status" value="1"/>
</dbReference>
<evidence type="ECO:0000256" key="4">
    <source>
        <dbReference type="ARBA" id="ARBA00022670"/>
    </source>
</evidence>
<evidence type="ECO:0000256" key="5">
    <source>
        <dbReference type="ARBA" id="ARBA00022786"/>
    </source>
</evidence>
<dbReference type="Proteomes" id="UP001470230">
    <property type="component" value="Unassembled WGS sequence"/>
</dbReference>
<evidence type="ECO:0000256" key="2">
    <source>
        <dbReference type="ARBA" id="ARBA00009085"/>
    </source>
</evidence>
<comment type="caution">
    <text evidence="10">The sequence shown here is derived from an EMBL/GenBank/DDBJ whole genome shotgun (WGS) entry which is preliminary data.</text>
</comment>
<dbReference type="InterPro" id="IPR050164">
    <property type="entry name" value="Peptidase_C19"/>
</dbReference>
<protein>
    <recommendedName>
        <fullName evidence="3">ubiquitinyl hydrolase 1</fullName>
        <ecNumber evidence="3">3.4.19.12</ecNumber>
    </recommendedName>
</protein>
<dbReference type="InterPro" id="IPR024729">
    <property type="entry name" value="USP7_ICP0-binding_dom"/>
</dbReference>
<gene>
    <name evidence="10" type="ORF">M9Y10_009805</name>
</gene>
<dbReference type="PROSITE" id="PS00973">
    <property type="entry name" value="USP_2"/>
    <property type="match status" value="1"/>
</dbReference>
<dbReference type="EMBL" id="JAPFFF010000015">
    <property type="protein sequence ID" value="KAK8866837.1"/>
    <property type="molecule type" value="Genomic_DNA"/>
</dbReference>
<evidence type="ECO:0000256" key="3">
    <source>
        <dbReference type="ARBA" id="ARBA00012759"/>
    </source>
</evidence>
<dbReference type="PROSITE" id="PS00972">
    <property type="entry name" value="USP_1"/>
    <property type="match status" value="1"/>
</dbReference>
<feature type="domain" description="USP" evidence="9">
    <location>
        <begin position="104"/>
        <end position="413"/>
    </location>
</feature>
<keyword evidence="11" id="KW-1185">Reference proteome</keyword>
<evidence type="ECO:0000256" key="7">
    <source>
        <dbReference type="ARBA" id="ARBA00022807"/>
    </source>
</evidence>
<organism evidence="10 11">
    <name type="scientific">Tritrichomonas musculus</name>
    <dbReference type="NCBI Taxonomy" id="1915356"/>
    <lineage>
        <taxon>Eukaryota</taxon>
        <taxon>Metamonada</taxon>
        <taxon>Parabasalia</taxon>
        <taxon>Tritrichomonadida</taxon>
        <taxon>Tritrichomonadidae</taxon>
        <taxon>Tritrichomonas</taxon>
    </lineage>
</organism>
<evidence type="ECO:0000256" key="8">
    <source>
        <dbReference type="SAM" id="MobiDB-lite"/>
    </source>
</evidence>
<evidence type="ECO:0000259" key="9">
    <source>
        <dbReference type="PROSITE" id="PS50235"/>
    </source>
</evidence>
<reference evidence="10 11" key="1">
    <citation type="submission" date="2024-04" db="EMBL/GenBank/DDBJ databases">
        <title>Tritrichomonas musculus Genome.</title>
        <authorList>
            <person name="Alves-Ferreira E."/>
            <person name="Grigg M."/>
            <person name="Lorenzi H."/>
            <person name="Galac M."/>
        </authorList>
    </citation>
    <scope>NUCLEOTIDE SEQUENCE [LARGE SCALE GENOMIC DNA]</scope>
    <source>
        <strain evidence="10 11">EAF2021</strain>
    </source>
</reference>
<dbReference type="Pfam" id="PF12436">
    <property type="entry name" value="USP7_ICP0_bdg"/>
    <property type="match status" value="1"/>
</dbReference>
<evidence type="ECO:0000256" key="6">
    <source>
        <dbReference type="ARBA" id="ARBA00022801"/>
    </source>
</evidence>
<dbReference type="PROSITE" id="PS50235">
    <property type="entry name" value="USP_3"/>
    <property type="match status" value="1"/>
</dbReference>
<evidence type="ECO:0000256" key="1">
    <source>
        <dbReference type="ARBA" id="ARBA00000707"/>
    </source>
</evidence>
<dbReference type="InterPro" id="IPR028889">
    <property type="entry name" value="USP"/>
</dbReference>
<keyword evidence="6" id="KW-0378">Hydrolase</keyword>
<name>A0ABR2IPF4_9EUKA</name>
<dbReference type="InterPro" id="IPR038765">
    <property type="entry name" value="Papain-like_cys_pep_sf"/>
</dbReference>
<dbReference type="EC" id="3.4.19.12" evidence="3"/>
<dbReference type="SUPFAM" id="SSF54001">
    <property type="entry name" value="Cysteine proteinases"/>
    <property type="match status" value="1"/>
</dbReference>
<evidence type="ECO:0000313" key="10">
    <source>
        <dbReference type="EMBL" id="KAK8866837.1"/>
    </source>
</evidence>
<keyword evidence="7" id="KW-0788">Thiol protease</keyword>
<dbReference type="PANTHER" id="PTHR24006">
    <property type="entry name" value="UBIQUITIN CARBOXYL-TERMINAL HYDROLASE"/>
    <property type="match status" value="1"/>
</dbReference>
<dbReference type="Pfam" id="PF14533">
    <property type="entry name" value="USP7_C2"/>
    <property type="match status" value="1"/>
</dbReference>
<evidence type="ECO:0000313" key="11">
    <source>
        <dbReference type="Proteomes" id="UP001470230"/>
    </source>
</evidence>
<feature type="region of interest" description="Disordered" evidence="8">
    <location>
        <begin position="799"/>
        <end position="820"/>
    </location>
</feature>
<dbReference type="InterPro" id="IPR001394">
    <property type="entry name" value="Peptidase_C19_UCH"/>
</dbReference>
<comment type="similarity">
    <text evidence="2">Belongs to the peptidase C19 family.</text>
</comment>
<accession>A0ABR2IPF4</accession>
<keyword evidence="4" id="KW-0645">Protease</keyword>